<feature type="compositionally biased region" description="Low complexity" evidence="10">
    <location>
        <begin position="1869"/>
        <end position="1883"/>
    </location>
</feature>
<dbReference type="InterPro" id="IPR015943">
    <property type="entry name" value="WD40/YVTN_repeat-like_dom_sf"/>
</dbReference>
<feature type="compositionally biased region" description="Basic and acidic residues" evidence="10">
    <location>
        <begin position="1219"/>
        <end position="1236"/>
    </location>
</feature>
<dbReference type="Proteomes" id="UP001159405">
    <property type="component" value="Unassembled WGS sequence"/>
</dbReference>
<dbReference type="SUPFAM" id="SSF50978">
    <property type="entry name" value="WD40 repeat-like"/>
    <property type="match status" value="1"/>
</dbReference>
<dbReference type="PANTHER" id="PTHR14885:SF3">
    <property type="entry name" value="CILIA- AND FLAGELLA-ASSOCIATED PROTEIN 44"/>
    <property type="match status" value="1"/>
</dbReference>
<feature type="compositionally biased region" description="Low complexity" evidence="10">
    <location>
        <begin position="341"/>
        <end position="353"/>
    </location>
</feature>
<feature type="compositionally biased region" description="Acidic residues" evidence="10">
    <location>
        <begin position="1258"/>
        <end position="1272"/>
    </location>
</feature>
<feature type="compositionally biased region" description="Basic and acidic residues" evidence="10">
    <location>
        <begin position="455"/>
        <end position="471"/>
    </location>
</feature>
<feature type="compositionally biased region" description="Polar residues" evidence="10">
    <location>
        <begin position="92"/>
        <end position="105"/>
    </location>
</feature>
<feature type="compositionally biased region" description="Basic and acidic residues" evidence="10">
    <location>
        <begin position="30"/>
        <end position="45"/>
    </location>
</feature>
<feature type="region of interest" description="Disordered" evidence="10">
    <location>
        <begin position="1315"/>
        <end position="1336"/>
    </location>
</feature>
<gene>
    <name evidence="12" type="ORF">PLOB_00016263</name>
</gene>
<keyword evidence="5 9" id="KW-0175">Coiled coil</keyword>
<dbReference type="PANTHER" id="PTHR14885">
    <property type="entry name" value="CILIA- AND FLAGELLA-ASSOCIATED PROTEIN 43-RELATED"/>
    <property type="match status" value="1"/>
</dbReference>
<feature type="compositionally biased region" description="Acidic residues" evidence="10">
    <location>
        <begin position="594"/>
        <end position="608"/>
    </location>
</feature>
<feature type="compositionally biased region" description="Gly residues" evidence="10">
    <location>
        <begin position="1823"/>
        <end position="1848"/>
    </location>
</feature>
<keyword evidence="6" id="KW-0206">Cytoskeleton</keyword>
<feature type="compositionally biased region" description="Low complexity" evidence="10">
    <location>
        <begin position="492"/>
        <end position="510"/>
    </location>
</feature>
<evidence type="ECO:0000256" key="2">
    <source>
        <dbReference type="ARBA" id="ARBA00022490"/>
    </source>
</evidence>
<feature type="region of interest" description="Disordered" evidence="10">
    <location>
        <begin position="1"/>
        <end position="632"/>
    </location>
</feature>
<protein>
    <recommendedName>
        <fullName evidence="11">EML-like first beta-propeller domain-containing protein</fullName>
    </recommendedName>
</protein>
<feature type="compositionally biased region" description="Basic and acidic residues" evidence="10">
    <location>
        <begin position="53"/>
        <end position="65"/>
    </location>
</feature>
<evidence type="ECO:0000256" key="1">
    <source>
        <dbReference type="ARBA" id="ARBA00004430"/>
    </source>
</evidence>
<dbReference type="EMBL" id="CALNXK010000002">
    <property type="protein sequence ID" value="CAH3034079.1"/>
    <property type="molecule type" value="Genomic_DNA"/>
</dbReference>
<dbReference type="InterPro" id="IPR001680">
    <property type="entry name" value="WD40_rpt"/>
</dbReference>
<keyword evidence="13" id="KW-1185">Reference proteome</keyword>
<dbReference type="Pfam" id="PF00400">
    <property type="entry name" value="WD40"/>
    <property type="match status" value="2"/>
</dbReference>
<evidence type="ECO:0000256" key="4">
    <source>
        <dbReference type="ARBA" id="ARBA00022737"/>
    </source>
</evidence>
<feature type="compositionally biased region" description="Basic and acidic residues" evidence="10">
    <location>
        <begin position="178"/>
        <end position="193"/>
    </location>
</feature>
<evidence type="ECO:0000313" key="12">
    <source>
        <dbReference type="EMBL" id="CAH3034079.1"/>
    </source>
</evidence>
<feature type="coiled-coil region" evidence="9">
    <location>
        <begin position="1464"/>
        <end position="1505"/>
    </location>
</feature>
<feature type="compositionally biased region" description="Pro residues" evidence="10">
    <location>
        <begin position="2394"/>
        <end position="2409"/>
    </location>
</feature>
<feature type="compositionally biased region" description="Low complexity" evidence="10">
    <location>
        <begin position="1635"/>
        <end position="1653"/>
    </location>
</feature>
<organism evidence="12 13">
    <name type="scientific">Porites lobata</name>
    <dbReference type="NCBI Taxonomy" id="104759"/>
    <lineage>
        <taxon>Eukaryota</taxon>
        <taxon>Metazoa</taxon>
        <taxon>Cnidaria</taxon>
        <taxon>Anthozoa</taxon>
        <taxon>Hexacorallia</taxon>
        <taxon>Scleractinia</taxon>
        <taxon>Fungiina</taxon>
        <taxon>Poritidae</taxon>
        <taxon>Porites</taxon>
    </lineage>
</organism>
<evidence type="ECO:0000256" key="3">
    <source>
        <dbReference type="ARBA" id="ARBA00022574"/>
    </source>
</evidence>
<dbReference type="SMART" id="SM00320">
    <property type="entry name" value="WD40"/>
    <property type="match status" value="8"/>
</dbReference>
<name>A0ABN8MR57_9CNID</name>
<feature type="region of interest" description="Disordered" evidence="10">
    <location>
        <begin position="1219"/>
        <end position="1279"/>
    </location>
</feature>
<feature type="compositionally biased region" description="Polar residues" evidence="10">
    <location>
        <begin position="194"/>
        <end position="205"/>
    </location>
</feature>
<feature type="compositionally biased region" description="Gly residues" evidence="10">
    <location>
        <begin position="1604"/>
        <end position="1614"/>
    </location>
</feature>
<evidence type="ECO:0000256" key="8">
    <source>
        <dbReference type="PROSITE-ProRule" id="PRU00221"/>
    </source>
</evidence>
<evidence type="ECO:0000256" key="5">
    <source>
        <dbReference type="ARBA" id="ARBA00023054"/>
    </source>
</evidence>
<feature type="region of interest" description="Disordered" evidence="10">
    <location>
        <begin position="2388"/>
        <end position="2409"/>
    </location>
</feature>
<feature type="domain" description="EML-like first beta-propeller" evidence="11">
    <location>
        <begin position="715"/>
        <end position="927"/>
    </location>
</feature>
<sequence>MSDKAEGSDSNQGSQDEERGDSSKVTSLKDATHKLKAEALRRLQLEDADYENEGAKNEEAHHQDQNDENAQEGIDMSDKQGNGPEIPDIASKETNLAVSDQNGGDSNVDETRERGGFDEELNSAKTEDIAGDSSTENVPVPTSVQNSDDMNANKGGDPSGEIKNQSIEDQNASVMQDGHSKENVTDAVRKDSRPSSSQGQEGTSIGSRPGSSGARPGSGSKGAGKGEGTDQKLSSRPGSSDRSRSRPGSRSGSKGPSHEVHTGSRPGSGARTRSRPQSGSKREAAGGEVGVVKQDVSSGGVAGETNVGKDGTSVGDKPFKSEVSLSQSDTNKEAIKENDSISEQASSSSNIIEGGSQTTAANSVEEGKEPLGDMSNLNVNDKSPGDTFAQVLSDENKFASEQREGDDDKISDEVSPPMNEGSDSTATVADSKQGSDSLSDKKQDPGGMEAGEDAVEGKQPESTEIGKEKSSSSEQAGQDSPKDENIPDGKEGTATSGGKDGSSADAAATDQKTSQSVEAQGSDEARDAENNKEKAETEAADGGGKKDDHKDDASVKQRTEGGKSDTEADKTEGKKEEGGEKKKTKKKVKKESTGQEEEVEDEEDNTAEETEKAVEEPNQTKPTQSAPEEEEAERILPDDFYYDFDGLVSTAFSTEGIPLQLLSFHHSFGYECTKRSNLHVLDENCVLFSAGNTVEILNLKTQEQTHIRTTGGGGIGAVAVHPSSKYFAVAEKGIKPNVNIFEYPSLKLHRILRDGTEEAYAHLDFSPKGDKLASVGSAPDYMLTVWDWKNEQVILRSKAFSQDVYKVAFSPEDEGHLCTSGSGHIRFWTMANTFTGLKLQGQIGKFGAKELSDIEGFVELPDGKVLSGSEWGNMLLWDGGLIKVEISKKGRKPCHVGMIEQFFMDEGELMTIGADGFVKVWDFESIDNADTTEEGQLFEMDPMYELKVGTDVKLMSMVKAVNTEAPIWYAQDAAGGIWKLDLSFTHTSHAPERMYSYHAGPITGLDTSPVAHFVATTGVDHTVRVYDYVSKTPMCQAKYNSGGSSLLWVPKDVETTGTKLLAGFADGVVRLLALNKVDPSQLRTKKSKQKFELNLEQVFKPHTKAVNVMAIDEQGELLATGSNDCTVFFFTVGDTYKPVGFIETASPVVAMEWSEKKGKVPKGILVSCKDGTVLHVEAPVPGKYDTSKTYHLPLTNLKTKEYHFTSVKDKLRKAEEEARKAKEEEEKRKKKEEERARRRARGLEDEEEQEEEEKKEGEGDEEEQKEGEETEEEQHREPGEIIKGFYYGKKDKFWVSMGGWDAGYLYECEFDEGKKPAPAEGQEDTRDEPIRSIPVDGSDDKPIRSVCFSHSGKFLLLGMENGVVRIHPLDGKNDFEHLSSYWALNVHDNQHGAVRHIKTSFDDKYVFTAGMDGNFFVFKFMDKAVKGLKVPHKVSIPSPKKLIGEEGEEIVKKIDDIDDPNHYSIELEKQKAEHDRMVKLAEEKKQNIRRKIVNLRRAFKELTVKNHKLPSHVQLTQDEFEIDPDLITEQKAEVENKIALVRKEMAWEAEKHSIGLRKLQKRFKDEIECDRIVLRAFLTPHLVATFRASKPDYLHQLLQEAEGNGEGPDGGGLGRKSFSSGTKISAQMKRRQTQEKITLNQQQQQQAPTSQGQLGSKVANALAKAEARRQKRLARQAEWNELYRNKPDEGYQDPKDVAAIKEARENMGDYKLKTAKDYVVPESQRVNAEKKRIQLLNLLDQIHQYKFEFNQSFLALREKKVKIIKEMKETVAQLEQVQRKIDPYSKRTIPKIPEMMPDECPERRLEYTRDQLLEFKKQIDNKGGQGQGEEQGGGFGGGFGGFGGGGGNEPSKHVPHGSKPGTQQRDRSISSVSVHSSGRPKSSLSTLTDKGTPEPAIEEVSEEPSALEQEIAYEEQIRLQYEQDVLIDKINTTLEKFDADLRYLRHEKMHREVAVKCADLRQVTLFEEFMLLKEFEKRENSFANKVNTKLSEKDEMQEKVEDCQMKLDSKKQDIEKLQEQEKALYTTFSAALGENNKFESFLTRVFKKKIKRAKKKAQAEEGSDEESDEEDSDEDLSSSDEEDSDAEELDDSVCPPGCDQALFDQVCQLRERRLDLEEELAEEKKTSESLKKEYDALVKKAKVIDSALKTAEADLEAFQREKQQKLNELDVVVVLRLHQIQYMLNSALPQDLSQCLVFNSPGLVRLQHRIKELEKEKAEQKRLYREHRQTHVQLIRDKKVQEAKIGELEEKVRNMLMLKFGRLVDLEKLETVTVNRTVEELKEKLRQQESKSAAEIAKWNSKIDSYKSNVTQLTRKNTQRLDTYTVLLQEKKELEQMLNSRQKSLGTEFTGSRKADIRERQRLVQLVQLQAQEIDALKDEITLLSRKGGHILPPAQPPLPPGQTPIPNQ</sequence>
<feature type="compositionally biased region" description="Acidic residues" evidence="10">
    <location>
        <begin position="2061"/>
        <end position="2091"/>
    </location>
</feature>
<keyword evidence="7" id="KW-0966">Cell projection</keyword>
<feature type="coiled-coil region" evidence="9">
    <location>
        <begin position="2113"/>
        <end position="2168"/>
    </location>
</feature>
<evidence type="ECO:0000256" key="7">
    <source>
        <dbReference type="ARBA" id="ARBA00023273"/>
    </source>
</evidence>
<dbReference type="InterPro" id="IPR036322">
    <property type="entry name" value="WD40_repeat_dom_sf"/>
</dbReference>
<feature type="compositionally biased region" description="Polar residues" evidence="10">
    <location>
        <begin position="132"/>
        <end position="150"/>
    </location>
</feature>
<keyword evidence="3 8" id="KW-0853">WD repeat</keyword>
<feature type="compositionally biased region" description="Low complexity" evidence="10">
    <location>
        <begin position="245"/>
        <end position="255"/>
    </location>
</feature>
<dbReference type="Pfam" id="PF25828">
    <property type="entry name" value="CC_Cfap43"/>
    <property type="match status" value="1"/>
</dbReference>
<keyword evidence="2" id="KW-0963">Cytoplasm</keyword>
<feature type="repeat" description="WD" evidence="8">
    <location>
        <begin position="995"/>
        <end position="1027"/>
    </location>
</feature>
<evidence type="ECO:0000256" key="6">
    <source>
        <dbReference type="ARBA" id="ARBA00023212"/>
    </source>
</evidence>
<dbReference type="PROSITE" id="PS50082">
    <property type="entry name" value="WD_REPEATS_2"/>
    <property type="match status" value="1"/>
</dbReference>
<feature type="compositionally biased region" description="Polar residues" evidence="10">
    <location>
        <begin position="617"/>
        <end position="626"/>
    </location>
</feature>
<dbReference type="InterPro" id="IPR055439">
    <property type="entry name" value="Beta-prop_EML_1st"/>
</dbReference>
<feature type="compositionally biased region" description="Basic and acidic residues" evidence="10">
    <location>
        <begin position="1315"/>
        <end position="1330"/>
    </location>
</feature>
<keyword evidence="4" id="KW-0677">Repeat</keyword>
<evidence type="ECO:0000259" key="11">
    <source>
        <dbReference type="Pfam" id="PF23409"/>
    </source>
</evidence>
<evidence type="ECO:0000256" key="9">
    <source>
        <dbReference type="SAM" id="Coils"/>
    </source>
</evidence>
<proteinExistence type="predicted"/>
<feature type="compositionally biased region" description="Basic and acidic residues" evidence="10">
    <location>
        <begin position="394"/>
        <end position="412"/>
    </location>
</feature>
<feature type="compositionally biased region" description="Low complexity" evidence="10">
    <location>
        <begin position="206"/>
        <end position="218"/>
    </location>
</feature>
<feature type="coiled-coil region" evidence="9">
    <location>
        <begin position="1993"/>
        <end position="2027"/>
    </location>
</feature>
<dbReference type="Pfam" id="PF23409">
    <property type="entry name" value="Beta-prop_EML"/>
    <property type="match status" value="1"/>
</dbReference>
<accession>A0ABN8MR57</accession>
<feature type="compositionally biased region" description="Polar residues" evidence="10">
    <location>
        <begin position="421"/>
        <end position="437"/>
    </location>
</feature>
<feature type="coiled-coil region" evidence="9">
    <location>
        <begin position="2360"/>
        <end position="2387"/>
    </location>
</feature>
<evidence type="ECO:0000256" key="10">
    <source>
        <dbReference type="SAM" id="MobiDB-lite"/>
    </source>
</evidence>
<feature type="region of interest" description="Disordered" evidence="10">
    <location>
        <begin position="1820"/>
        <end position="1903"/>
    </location>
</feature>
<feature type="compositionally biased region" description="Basic and acidic residues" evidence="10">
    <location>
        <begin position="523"/>
        <end position="581"/>
    </location>
</feature>
<evidence type="ECO:0000313" key="13">
    <source>
        <dbReference type="Proteomes" id="UP001159405"/>
    </source>
</evidence>
<feature type="coiled-coil region" evidence="9">
    <location>
        <begin position="2203"/>
        <end position="2316"/>
    </location>
</feature>
<dbReference type="Gene3D" id="2.130.10.10">
    <property type="entry name" value="YVTN repeat-like/Quinoprotein amine dehydrogenase"/>
    <property type="match status" value="3"/>
</dbReference>
<feature type="compositionally biased region" description="Polar residues" evidence="10">
    <location>
        <begin position="162"/>
        <end position="174"/>
    </location>
</feature>
<feature type="compositionally biased region" description="Basic and acidic residues" evidence="10">
    <location>
        <begin position="330"/>
        <end position="339"/>
    </location>
</feature>
<feature type="region of interest" description="Disordered" evidence="10">
    <location>
        <begin position="2056"/>
        <end position="2097"/>
    </location>
</feature>
<feature type="region of interest" description="Disordered" evidence="10">
    <location>
        <begin position="1601"/>
        <end position="1660"/>
    </location>
</feature>
<comment type="caution">
    <text evidence="12">The sequence shown here is derived from an EMBL/GenBank/DDBJ whole genome shotgun (WGS) entry which is preliminary data.</text>
</comment>
<feature type="compositionally biased region" description="Basic and acidic residues" evidence="10">
    <location>
        <begin position="480"/>
        <end position="491"/>
    </location>
</feature>
<dbReference type="SUPFAM" id="SSF82171">
    <property type="entry name" value="DPP6 N-terminal domain-like"/>
    <property type="match status" value="1"/>
</dbReference>
<comment type="subcellular location">
    <subcellularLocation>
        <location evidence="1">Cytoplasm</location>
        <location evidence="1">Cytoskeleton</location>
        <location evidence="1">Cilium axoneme</location>
    </subcellularLocation>
</comment>
<reference evidence="12 13" key="1">
    <citation type="submission" date="2022-05" db="EMBL/GenBank/DDBJ databases">
        <authorList>
            <consortium name="Genoscope - CEA"/>
            <person name="William W."/>
        </authorList>
    </citation>
    <scope>NUCLEOTIDE SEQUENCE [LARGE SCALE GENOMIC DNA]</scope>
</reference>